<reference evidence="3" key="1">
    <citation type="submission" date="2020-10" db="EMBL/GenBank/DDBJ databases">
        <title>Dehalococcoides mccartyi of a TCE/Cr reducing biochatode.</title>
        <authorList>
            <person name="Matturro B."/>
        </authorList>
    </citation>
    <scope>NUCLEOTIDE SEQUENCE</scope>
    <source>
        <strain evidence="3">Bin2</strain>
    </source>
</reference>
<protein>
    <submittedName>
        <fullName evidence="3">DUF11 domain-containing protein</fullName>
    </submittedName>
</protein>
<dbReference type="Proteomes" id="UP000606900">
    <property type="component" value="Unassembled WGS sequence"/>
</dbReference>
<dbReference type="Gene3D" id="2.60.40.10">
    <property type="entry name" value="Immunoglobulins"/>
    <property type="match status" value="1"/>
</dbReference>
<dbReference type="Pfam" id="PF01345">
    <property type="entry name" value="DUF11"/>
    <property type="match status" value="6"/>
</dbReference>
<dbReference type="Pfam" id="PF02369">
    <property type="entry name" value="Big_1"/>
    <property type="match status" value="1"/>
</dbReference>
<dbReference type="InterPro" id="IPR003344">
    <property type="entry name" value="Big_1_dom"/>
</dbReference>
<dbReference type="InterPro" id="IPR008969">
    <property type="entry name" value="CarboxyPept-like_regulatory"/>
</dbReference>
<dbReference type="SMART" id="SM00634">
    <property type="entry name" value="BID_1"/>
    <property type="match status" value="1"/>
</dbReference>
<dbReference type="InterPro" id="IPR008964">
    <property type="entry name" value="Invasin/intimin_cell_adhesion"/>
</dbReference>
<proteinExistence type="inferred from homology"/>
<dbReference type="Gene3D" id="2.60.40.1170">
    <property type="entry name" value="Mu homology domain, subdomain B"/>
    <property type="match status" value="5"/>
</dbReference>
<evidence type="ECO:0000313" key="3">
    <source>
        <dbReference type="EMBL" id="MBF4475235.1"/>
    </source>
</evidence>
<feature type="non-terminal residue" evidence="3">
    <location>
        <position position="1210"/>
    </location>
</feature>
<evidence type="ECO:0000259" key="2">
    <source>
        <dbReference type="PROSITE" id="PS51127"/>
    </source>
</evidence>
<sequence length="1210" mass="125857">MFILAFAFVLTILGTSAAAVNETGNTNNTTLDVTGECSGSDPIITGTVTVNEYGHVRPLEGATIIVNSTTSGKVVGSTTTDANGYYSVNFYSTETSFNVIANYIGCTPITRTVTVSNGPNYPTDPNKYGTANFELTPKTATLSSMGNGQTVYIQGQNKNGFAGVINVNVGGTTYVAYCIDLFTPISMGDTLLVNGPLPGTAGDLPTEVDWGKVSYILNNYSPSSSTEAAAIQCAIWYFTSVHYGAYNASNPVGTYYQYMTAPNDGRIGGATGSTAVRDRAWQIINAAVSMQYPYSITVTPESITVLNGQSVTVTATVRDIDGNPLPGVRVYFQKTRGTLSSTSGVTDANGQVSVTLSSIGTTRNAIVTAYVSGNYGNLLYDDQYASVRKQNLVARNVLPLTISDFCIINTAVQADVTLTQTVNGGSSATVNVGDTVTYRVTATNANQNTATGILISDIIPAGLSGVTVTPSAGTTYYNGIWTIPTLNKLASATLTITGTATPAMAGLTTNNTANRTAQNQYNSQPTSVSASVYTKKADVAVTQTVNGGSSATANVGDTIIYIITAANNGLDAATNLRITDLLPSGLTDLSYTITGPGTYNLGTGLWNIGTLNSGATTILTITGKVTAAMAGLTTTNYANRTNQTEYNSLPASTNTTVYTKKADLSLSQTVNGQSSGTINGNVGDSVTFQITATNNGPDAATNINLRDIIPGGLTGITVTPSVGTYDSNTGIWTIPSLANGASATLTINGILGSSLAGQTITNTGNVISQTEYDPTTPTTTSIPVYTKIADVAVTQTVNGGSSATVNVNDTVTYIITAVNNGVDAATNLQITDIIPSGLTDLTYTITGTGTYNPSTGLWNIGTLNSGATTILTITGKVTAAMAGLTTTNYANRTNQTEYNPSPASTSTTVYTKLSDPIITQTVNGQNTGTVKVNVGDDVTFVVNAYCSGPDDATNIQIRDIIPAGLTDVTVTPSVGTYDSNTGIWTIPFLEKYTSATLTISGKAGTSMAGTSITNRAQEIYQTEYNPAPGDSTSIPVYTKMADVILTQTGNYQSNVVNFVVTATNNGPDTATNIKITDLIPSGLTGVTVTPSIGTYDSNTGVWTIPELLNGASATLTITGNATPQTTVTNTAEKTSQTEYDPTSDISTLSIYISDVDISVQNYPWYLNAITGEQLYQYTCGNSPVMTIDIRNLGPDDATGVTIEYKLGTGL</sequence>
<dbReference type="NCBIfam" id="TIGR01451">
    <property type="entry name" value="B_ant_repeat"/>
    <property type="match status" value="6"/>
</dbReference>
<organism evidence="3 4">
    <name type="scientific">Methanobacterium formicicum</name>
    <dbReference type="NCBI Taxonomy" id="2162"/>
    <lineage>
        <taxon>Archaea</taxon>
        <taxon>Methanobacteriati</taxon>
        <taxon>Methanobacteriota</taxon>
        <taxon>Methanomada group</taxon>
        <taxon>Methanobacteria</taxon>
        <taxon>Methanobacteriales</taxon>
        <taxon>Methanobacteriaceae</taxon>
        <taxon>Methanobacterium</taxon>
    </lineage>
</organism>
<evidence type="ECO:0000256" key="1">
    <source>
        <dbReference type="ARBA" id="ARBA00010116"/>
    </source>
</evidence>
<gene>
    <name evidence="3" type="ORF">ISP06_07185</name>
</gene>
<dbReference type="RefSeq" id="WP_276699227.1">
    <property type="nucleotide sequence ID" value="NZ_JADIIL010000026.1"/>
</dbReference>
<dbReference type="InterPro" id="IPR051172">
    <property type="entry name" value="Chlamydia_OmcB"/>
</dbReference>
<dbReference type="InterPro" id="IPR013783">
    <property type="entry name" value="Ig-like_fold"/>
</dbReference>
<dbReference type="AlphaFoldDB" id="A0A843AX20"/>
<feature type="domain" description="Big-1" evidence="2">
    <location>
        <begin position="293"/>
        <end position="390"/>
    </location>
</feature>
<name>A0A843AX20_METFO</name>
<comment type="similarity">
    <text evidence="1">Belongs to the intimin/invasin family.</text>
</comment>
<dbReference type="PANTHER" id="PTHR34819">
    <property type="entry name" value="LARGE CYSTEINE-RICH PERIPLASMIC PROTEIN OMCB"/>
    <property type="match status" value="1"/>
</dbReference>
<dbReference type="InterPro" id="IPR001434">
    <property type="entry name" value="OmcB-like_DUF11"/>
</dbReference>
<dbReference type="EMBL" id="JADIIL010000026">
    <property type="protein sequence ID" value="MBF4475235.1"/>
    <property type="molecule type" value="Genomic_DNA"/>
</dbReference>
<dbReference type="PANTHER" id="PTHR34819:SF3">
    <property type="entry name" value="CELL SURFACE PROTEIN"/>
    <property type="match status" value="1"/>
</dbReference>
<comment type="caution">
    <text evidence="3">The sequence shown here is derived from an EMBL/GenBank/DDBJ whole genome shotgun (WGS) entry which is preliminary data.</text>
</comment>
<dbReference type="InterPro" id="IPR047589">
    <property type="entry name" value="DUF11_rpt"/>
</dbReference>
<accession>A0A843AX20</accession>
<dbReference type="PROSITE" id="PS51127">
    <property type="entry name" value="BIG1"/>
    <property type="match status" value="1"/>
</dbReference>
<dbReference type="SUPFAM" id="SSF49373">
    <property type="entry name" value="Invasin/intimin cell-adhesion fragments"/>
    <property type="match status" value="1"/>
</dbReference>
<evidence type="ECO:0000313" key="4">
    <source>
        <dbReference type="Proteomes" id="UP000606900"/>
    </source>
</evidence>
<dbReference type="SUPFAM" id="SSF49464">
    <property type="entry name" value="Carboxypeptidase regulatory domain-like"/>
    <property type="match status" value="1"/>
</dbReference>